<dbReference type="InterPro" id="IPR050832">
    <property type="entry name" value="Bact_Acetyltransf"/>
</dbReference>
<evidence type="ECO:0000259" key="3">
    <source>
        <dbReference type="PROSITE" id="PS51186"/>
    </source>
</evidence>
<proteinExistence type="predicted"/>
<dbReference type="Gene3D" id="3.40.630.30">
    <property type="match status" value="1"/>
</dbReference>
<dbReference type="SUPFAM" id="SSF55729">
    <property type="entry name" value="Acyl-CoA N-acyltransferases (Nat)"/>
    <property type="match status" value="1"/>
</dbReference>
<keyword evidence="2" id="KW-0012">Acyltransferase</keyword>
<dbReference type="InterPro" id="IPR000182">
    <property type="entry name" value="GNAT_dom"/>
</dbReference>
<dbReference type="PROSITE" id="PS51186">
    <property type="entry name" value="GNAT"/>
    <property type="match status" value="1"/>
</dbReference>
<gene>
    <name evidence="4" type="ORF">AMPC_16440</name>
</gene>
<dbReference type="PANTHER" id="PTHR43877:SF2">
    <property type="entry name" value="AMINOALKYLPHOSPHONATE N-ACETYLTRANSFERASE-RELATED"/>
    <property type="match status" value="1"/>
</dbReference>
<dbReference type="Pfam" id="PF00583">
    <property type="entry name" value="Acetyltransf_1"/>
    <property type="match status" value="1"/>
</dbReference>
<protein>
    <recommendedName>
        <fullName evidence="3">N-acetyltransferase domain-containing protein</fullName>
    </recommendedName>
</protein>
<keyword evidence="1" id="KW-0808">Transferase</keyword>
<keyword evidence="5" id="KW-1185">Reference proteome</keyword>
<name>A0ABM7X9K1_9BACT</name>
<dbReference type="EMBL" id="AP025592">
    <property type="protein sequence ID" value="BDG08531.1"/>
    <property type="molecule type" value="Genomic_DNA"/>
</dbReference>
<dbReference type="RefSeq" id="WP_248345707.1">
    <property type="nucleotide sequence ID" value="NZ_AP025592.1"/>
</dbReference>
<evidence type="ECO:0000256" key="1">
    <source>
        <dbReference type="ARBA" id="ARBA00022679"/>
    </source>
</evidence>
<evidence type="ECO:0000313" key="5">
    <source>
        <dbReference type="Proteomes" id="UP001162734"/>
    </source>
</evidence>
<accession>A0ABM7X9K1</accession>
<reference evidence="5" key="1">
    <citation type="journal article" date="2022" name="Int. J. Syst. Evol. Microbiol.">
        <title>Anaeromyxobacter oryzae sp. nov., Anaeromyxobacter diazotrophicus sp. nov. and Anaeromyxobacter paludicola sp. nov., isolated from paddy soils.</title>
        <authorList>
            <person name="Itoh H."/>
            <person name="Xu Z."/>
            <person name="Mise K."/>
            <person name="Masuda Y."/>
            <person name="Ushijima N."/>
            <person name="Hayakawa C."/>
            <person name="Shiratori Y."/>
            <person name="Senoo K."/>
        </authorList>
    </citation>
    <scope>NUCLEOTIDE SEQUENCE [LARGE SCALE GENOMIC DNA]</scope>
    <source>
        <strain evidence="5">Red630</strain>
    </source>
</reference>
<feature type="domain" description="N-acetyltransferase" evidence="3">
    <location>
        <begin position="6"/>
        <end position="161"/>
    </location>
</feature>
<organism evidence="4 5">
    <name type="scientific">Anaeromyxobacter paludicola</name>
    <dbReference type="NCBI Taxonomy" id="2918171"/>
    <lineage>
        <taxon>Bacteria</taxon>
        <taxon>Pseudomonadati</taxon>
        <taxon>Myxococcota</taxon>
        <taxon>Myxococcia</taxon>
        <taxon>Myxococcales</taxon>
        <taxon>Cystobacterineae</taxon>
        <taxon>Anaeromyxobacteraceae</taxon>
        <taxon>Anaeromyxobacter</taxon>
    </lineage>
</organism>
<dbReference type="InterPro" id="IPR016181">
    <property type="entry name" value="Acyl_CoA_acyltransferase"/>
</dbReference>
<dbReference type="Proteomes" id="UP001162734">
    <property type="component" value="Chromosome"/>
</dbReference>
<evidence type="ECO:0000313" key="4">
    <source>
        <dbReference type="EMBL" id="BDG08531.1"/>
    </source>
</evidence>
<sequence length="257" mass="27580">MTGPAPLVEAPAPSDAEAIVALLREGFDPPVLELALYGCPGVERFVAEHLRMGELSPYRYRVIRGRGGLLGVAEFRLREATLFLNYVAVSPAARGAGAGNALLRSMVAEARALGLAELALDVFTFNAGPLAWYERLGLRAQGERSFFVGAPRPDEAAPPFRVPDLPQADAVHARFGFSELTLERPGRSLRVGRLGAGFFRLAGLRDATDAALHACLRRLDPGRRLVAAVEGGPPAPPGWEPRGVSRRMGVALEEVRL</sequence>
<evidence type="ECO:0000256" key="2">
    <source>
        <dbReference type="ARBA" id="ARBA00023315"/>
    </source>
</evidence>
<dbReference type="PANTHER" id="PTHR43877">
    <property type="entry name" value="AMINOALKYLPHOSPHONATE N-ACETYLTRANSFERASE-RELATED-RELATED"/>
    <property type="match status" value="1"/>
</dbReference>